<feature type="transmembrane region" description="Helical" evidence="1">
    <location>
        <begin position="132"/>
        <end position="150"/>
    </location>
</feature>
<feature type="transmembrane region" description="Helical" evidence="1">
    <location>
        <begin position="56"/>
        <end position="78"/>
    </location>
</feature>
<reference evidence="3 4" key="1">
    <citation type="submission" date="2019-08" db="EMBL/GenBank/DDBJ databases">
        <title>In-depth cultivation of the pig gut microbiome towards novel bacterial diversity and tailored functional studies.</title>
        <authorList>
            <person name="Wylensek D."/>
            <person name="Hitch T.C.A."/>
            <person name="Clavel T."/>
        </authorList>
    </citation>
    <scope>NUCLEOTIDE SEQUENCE [LARGE SCALE GENOMIC DNA]</scope>
    <source>
        <strain evidence="3 4">Med78-601-WT-4W-RMD-3</strain>
    </source>
</reference>
<accession>A0A844FII6</accession>
<dbReference type="EMBL" id="JAKNID010000050">
    <property type="protein sequence ID" value="MCG4565755.1"/>
    <property type="molecule type" value="Genomic_DNA"/>
</dbReference>
<reference evidence="2" key="2">
    <citation type="submission" date="2022-01" db="EMBL/GenBank/DDBJ databases">
        <title>Collection of gut derived symbiotic bacterial strains cultured from healthy donors.</title>
        <authorList>
            <person name="Lin H."/>
            <person name="Kohout C."/>
            <person name="Waligurski E."/>
            <person name="Pamer E.G."/>
        </authorList>
    </citation>
    <scope>NUCLEOTIDE SEQUENCE</scope>
    <source>
        <strain evidence="2">MSK.14.39</strain>
    </source>
</reference>
<evidence type="ECO:0000313" key="3">
    <source>
        <dbReference type="EMBL" id="MSS43834.1"/>
    </source>
</evidence>
<dbReference type="EMBL" id="VULR01000011">
    <property type="protein sequence ID" value="MSS43834.1"/>
    <property type="molecule type" value="Genomic_DNA"/>
</dbReference>
<comment type="caution">
    <text evidence="3">The sequence shown here is derived from an EMBL/GenBank/DDBJ whole genome shotgun (WGS) entry which is preliminary data.</text>
</comment>
<feature type="transmembrane region" description="Helical" evidence="1">
    <location>
        <begin position="26"/>
        <end position="50"/>
    </location>
</feature>
<name>A0A844FII6_9FIRM</name>
<keyword evidence="5" id="KW-1185">Reference proteome</keyword>
<evidence type="ECO:0000313" key="5">
    <source>
        <dbReference type="Proteomes" id="UP001108123"/>
    </source>
</evidence>
<feature type="transmembrane region" description="Helical" evidence="1">
    <location>
        <begin position="209"/>
        <end position="236"/>
    </location>
</feature>
<gene>
    <name evidence="3" type="ORF">FYJ27_08860</name>
    <name evidence="2" type="ORF">L0P62_09870</name>
</gene>
<feature type="transmembrane region" description="Helical" evidence="1">
    <location>
        <begin position="171"/>
        <end position="189"/>
    </location>
</feature>
<protein>
    <submittedName>
        <fullName evidence="3">Uncharacterized protein</fullName>
    </submittedName>
</protein>
<keyword evidence="1" id="KW-0472">Membrane</keyword>
<evidence type="ECO:0000313" key="2">
    <source>
        <dbReference type="EMBL" id="MCG4565755.1"/>
    </source>
</evidence>
<proteinExistence type="predicted"/>
<dbReference type="OrthoDB" id="1701429at2"/>
<keyword evidence="1" id="KW-1133">Transmembrane helix</keyword>
<feature type="transmembrane region" description="Helical" evidence="1">
    <location>
        <begin position="98"/>
        <end position="120"/>
    </location>
</feature>
<keyword evidence="1" id="KW-0812">Transmembrane</keyword>
<organism evidence="3 4">
    <name type="scientific">Anaerosalibacter bizertensis</name>
    <dbReference type="NCBI Taxonomy" id="932217"/>
    <lineage>
        <taxon>Bacteria</taxon>
        <taxon>Bacillati</taxon>
        <taxon>Bacillota</taxon>
        <taxon>Tissierellia</taxon>
        <taxon>Tissierellales</taxon>
        <taxon>Sporanaerobacteraceae</taxon>
        <taxon>Anaerosalibacter</taxon>
    </lineage>
</organism>
<dbReference type="RefSeq" id="WP_154484511.1">
    <property type="nucleotide sequence ID" value="NZ_JAJBNW010000064.1"/>
</dbReference>
<evidence type="ECO:0000256" key="1">
    <source>
        <dbReference type="SAM" id="Phobius"/>
    </source>
</evidence>
<dbReference type="AlphaFoldDB" id="A0A844FII6"/>
<dbReference type="Proteomes" id="UP000462760">
    <property type="component" value="Unassembled WGS sequence"/>
</dbReference>
<sequence>MDLFKDLFFINSTTSKKALRSFSKNWTIVFTGFAYTLLNIVIFNLINLLFRGVLGILAGFAAAIVTSSLISNYLYLLYNIIKYDNFTFEDFKEGFSHFLWKVYGVFFIAWLLSFFFGGLGDLFSESVTRINMIINILIIIIFNPLPEIIYQKGLSPWESITYSFNFMKENWFNWLLPNAIFFFIIYKFTGNMLTNIFATHLSYNFDISLIGILKYLIGQVLFSFIMIYRGFLFEILSTSTRRKRSYMKKFYD</sequence>
<dbReference type="Proteomes" id="UP001108123">
    <property type="component" value="Unassembled WGS sequence"/>
</dbReference>
<evidence type="ECO:0000313" key="4">
    <source>
        <dbReference type="Proteomes" id="UP000462760"/>
    </source>
</evidence>